<dbReference type="AlphaFoldDB" id="A0A7W7SFL3"/>
<evidence type="ECO:0000313" key="2">
    <source>
        <dbReference type="Proteomes" id="UP000573327"/>
    </source>
</evidence>
<comment type="caution">
    <text evidence="1">The sequence shown here is derived from an EMBL/GenBank/DDBJ whole genome shotgun (WGS) entry which is preliminary data.</text>
</comment>
<evidence type="ECO:0008006" key="3">
    <source>
        <dbReference type="Google" id="ProtNLM"/>
    </source>
</evidence>
<reference evidence="1 2" key="1">
    <citation type="submission" date="2020-08" db="EMBL/GenBank/DDBJ databases">
        <title>Sequencing the genomes of 1000 actinobacteria strains.</title>
        <authorList>
            <person name="Klenk H.-P."/>
        </authorList>
    </citation>
    <scope>NUCLEOTIDE SEQUENCE [LARGE SCALE GENOMIC DNA]</scope>
    <source>
        <strain evidence="1 2">DSM 44786</strain>
    </source>
</reference>
<accession>A0A7W7SFL3</accession>
<name>A0A7W7SFL3_9ACTN</name>
<dbReference type="EMBL" id="JACHJR010000001">
    <property type="protein sequence ID" value="MBB4949570.1"/>
    <property type="molecule type" value="Genomic_DNA"/>
</dbReference>
<organism evidence="1 2">
    <name type="scientific">Kitasatospora gansuensis</name>
    <dbReference type="NCBI Taxonomy" id="258050"/>
    <lineage>
        <taxon>Bacteria</taxon>
        <taxon>Bacillati</taxon>
        <taxon>Actinomycetota</taxon>
        <taxon>Actinomycetes</taxon>
        <taxon>Kitasatosporales</taxon>
        <taxon>Streptomycetaceae</taxon>
        <taxon>Kitasatospora</taxon>
    </lineage>
</organism>
<dbReference type="Proteomes" id="UP000573327">
    <property type="component" value="Unassembled WGS sequence"/>
</dbReference>
<protein>
    <recommendedName>
        <fullName evidence="3">Immunity protein Imm1</fullName>
    </recommendedName>
</protein>
<keyword evidence="2" id="KW-1185">Reference proteome</keyword>
<evidence type="ECO:0000313" key="1">
    <source>
        <dbReference type="EMBL" id="MBB4949570.1"/>
    </source>
</evidence>
<proteinExistence type="predicted"/>
<dbReference type="RefSeq" id="WP_184919999.1">
    <property type="nucleotide sequence ID" value="NZ_JACHJR010000001.1"/>
</dbReference>
<gene>
    <name evidence="1" type="ORF">F4556_005105</name>
</gene>
<sequence length="117" mass="13145">MSDIDRLLRDGTPMAGHALYQALHANAIPAELLDTAGSYWVLVLYLDTGEVWISDTESHTTKPIADHPGWIANFYQEDDEEREHPIPIYEPSGLPYAADTEACVRAVRDWLADHPKD</sequence>